<feature type="compositionally biased region" description="Polar residues" evidence="1">
    <location>
        <begin position="1704"/>
        <end position="1715"/>
    </location>
</feature>
<feature type="compositionally biased region" description="Polar residues" evidence="1">
    <location>
        <begin position="1263"/>
        <end position="1274"/>
    </location>
</feature>
<keyword evidence="2" id="KW-1133">Transmembrane helix</keyword>
<feature type="compositionally biased region" description="Basic and acidic residues" evidence="1">
    <location>
        <begin position="1334"/>
        <end position="1349"/>
    </location>
</feature>
<feature type="region of interest" description="Disordered" evidence="1">
    <location>
        <begin position="1737"/>
        <end position="1809"/>
    </location>
</feature>
<feature type="transmembrane region" description="Helical" evidence="2">
    <location>
        <begin position="2346"/>
        <end position="2365"/>
    </location>
</feature>
<proteinExistence type="predicted"/>
<feature type="region of interest" description="Disordered" evidence="1">
    <location>
        <begin position="1500"/>
        <end position="1561"/>
    </location>
</feature>
<dbReference type="Proteomes" id="UP001154078">
    <property type="component" value="Chromosome 1"/>
</dbReference>
<keyword evidence="2" id="KW-0812">Transmembrane</keyword>
<feature type="region of interest" description="Disordered" evidence="1">
    <location>
        <begin position="1413"/>
        <end position="1441"/>
    </location>
</feature>
<keyword evidence="2" id="KW-0472">Membrane</keyword>
<evidence type="ECO:0000256" key="2">
    <source>
        <dbReference type="SAM" id="Phobius"/>
    </source>
</evidence>
<feature type="compositionally biased region" description="Basic and acidic residues" evidence="1">
    <location>
        <begin position="946"/>
        <end position="959"/>
    </location>
</feature>
<feature type="region of interest" description="Disordered" evidence="1">
    <location>
        <begin position="1837"/>
        <end position="1864"/>
    </location>
</feature>
<sequence>MESTEKATKKGKKHPRVPIKTYKWEDVYRSRRKGGYPWTHLYKEPFGEELYPEQYTMDALRRSKSNSTFDKSERSDGVEIEEIFDDESNLSTAGSTAKQCIEVTEPDVDSKSDKLLEPKRLQIFTIESAESLDNISQYLDNEPEKENVPVKPKEQPSTARATSEEPRKRKLSGESSYSRLSLPKFAAFKKLTKRKLPKISFPTSNIKRSKAPKKSSPTQVKKETKLRAVDYTNVKAEYIHIPLKPPPGEQDEFSYLEFGEKKPDVAEKPSQPSFKDLVKAIKAVEDAKKTLEKDDGVEVMDFTLQEPEEEKADKPEEVPKEKVQEEIKKGAEEADNKQELKEEAKKTFPKLFKTKSKTISSEPYNTTKTTIRIPLHSEQSMENENGKQDQEKTKQTEAIAMKEAENKNVEEMEPKTKTEDLKLKEPEALAEEPQIKEESKKLLSKFFKKPTAKKESKKISSEALKYNTAEDTIRIPLHSEDSIDNSLDTSHDSEKEQESKKTKDTENKTSESKIEKVQIKEPETKDESKKETRTENVEIKELEPIVIEPQIKEEKKTFPMFFNTPISKKQSKKISSEPLKYSTTKDTIRIPLHSEDSMDNGIETPDSEDIKIEPTQQLEEILAKKLKEKISSPSVDETEPESEPEVNNDFFDKLFEKPPPVPETSQVKKTNVRAKSAEPERKRKMSMESSYSKKSTSSTLKKKFKNVKDKIKFPSLGNLLPKKTPKPEKKEEKLPTKQEKKELKPMKFVEPVYIHIPLKPVEGEADEYSHVESETALKIKVNVDAEKPDEESTMSSPDSVKEGVQFIYLTAPSDDEILDAPDVPDTPSSDKFFGSDIIELKVLAKDIVDEISPQTKRKVLDPVSEEIPDDKSDEFDKEDGLKISGPECSKTEQLKSNLKQEGSPLLNRKKVSFKRKSKESKDDDYEEVLPSDDSLRKSTQSLTLPEQEHEKDEKIKEDLFPESAPKWSEIRIGPSAYKSRTRRHSDDATEKRSLSEGAKRNEKLRNVSRQASKGSSVMSLDVRCACQYYKCDSLLPDRISLKGARPPIIRISNATAGCDHEYEPVNPPPEETKAPQPQPQPQHQQPVPPQDNIIILDTREEVAVIPIVDPVSPPTTIEKHVTVTTHETPLPSSYISSSQSSRARSEDLEDLDCAPKESKFKNAMKIKADQFKTKLQSIKKPNIHLPNRPKFHKPNMEKFKLNLPNFPKIPDTIKINLPHRSTTKIIKERQESTESNVGDSKKHTFDFKTYPRFFKRKSKDEGISSSQVTSSAGRSKSIERSVLPSGYEGSGESEAKKTFDFSTFPRLFKKTAPKQDSQKLSSSDSPSEQPMRSRSYDREIIRVPLHSEDSTENGYNQEKPEYHIEEEDNNSPSLIRYNEDIDIEDDYNRENVEVPDDFTNRWSHGRFITKVTDLDSPESQNPHESFDMSHNTDPHSSQSSIDVRRRGVLEEINSDEFFLRQKGISQDNIEVGKYLSSEIKEAFKVPKNSLSDMQRENYESYDLGSNQSLPEVQVKKKPARKPRRKKTPHASEEQIKYHEYDLDIENQEQPTRPKRTSSKSKNIDVLNETDIREIMQRYASDSFDRPYYENDKMRNINQPDIYLDRGSDDFNINYASGFDGQPQPPPRKHRSMKSLNMSEHESIMGDFEDKHAGPYQGSYADEGYDDDSRFIRKYLEASEEMPPVRPKRRSNSRSKSSQNRSTSEIQSIPDIQSEQPVEEVIQEPCVKVLGDYMGYSIVDKSKRRDPPLPPPRTPPRRRRSLKSTSSERFSTVPRSSHDGPPTRPLRNYSTLGHIRSSRKSSLKDNNEKENIDMSQYIEVEDEYAAKSLVSGEVIQKMRDRPLPAPPRPPRSKTHKSKPFKDITSQQNLAEHINEEEKEISTQTDPVPDDFECEEVRQPEVDEEVCIVNEEPKLNVAVEKPREIIRERVLILPGHYSFEETVTHGSLVVEPLNGAKIIDDSELTKQERIIPVTQEEDDSKVPDEFYLLKDPEPAPSRKKREAPRFEHIDELDVGRLRVHELMADKLSVSEIDAENIQVNQLNAKSGTIEIPQGVIEEMIKKARSEEVKYETIPEKKEDDSLDKKKRRCSPENVYLEIEESIDHSISTHYYEEPVPPTPPPRTIEDVPLNLDHLESEIVPSTSPPRETQEVSLELESENNEPPFPLPKAMEEAPVKPPRRLEEINFNQEPDKPEPPTPPPRAMEEIPLRPPRLYKTTDNSDAGTIAEPEVDDQPPPRPPQPITGYIPSQPPASFYALRAQKYVDSQMEGIPSAPRRRRHQRRVSRSTSEESLPVHPSRKHLRSPEPSIPQLTGQLIQACGSAGNSALKRLIAHIRENVMRNQDGQQDMHVIVIILLVLIAGLLLLGIGDDKTVVHLHHWEYFNPPKDM</sequence>
<feature type="compositionally biased region" description="Basic and acidic residues" evidence="1">
    <location>
        <begin position="725"/>
        <end position="742"/>
    </location>
</feature>
<feature type="compositionally biased region" description="Acidic residues" evidence="1">
    <location>
        <begin position="636"/>
        <end position="646"/>
    </location>
</feature>
<feature type="compositionally biased region" description="Low complexity" evidence="1">
    <location>
        <begin position="1314"/>
        <end position="1327"/>
    </location>
</feature>
<dbReference type="OrthoDB" id="6782661at2759"/>
<feature type="compositionally biased region" description="Basic and acidic residues" evidence="1">
    <location>
        <begin position="471"/>
        <end position="481"/>
    </location>
</feature>
<feature type="compositionally biased region" description="Basic and acidic residues" evidence="1">
    <location>
        <begin position="384"/>
        <end position="441"/>
    </location>
</feature>
<feature type="region of interest" description="Disordered" evidence="1">
    <location>
        <begin position="1258"/>
        <end position="1294"/>
    </location>
</feature>
<gene>
    <name evidence="3" type="ORF">MELIAE_LOCUS696</name>
</gene>
<feature type="compositionally biased region" description="Basic and acidic residues" evidence="1">
    <location>
        <begin position="984"/>
        <end position="1005"/>
    </location>
</feature>
<feature type="region of interest" description="Disordered" evidence="1">
    <location>
        <begin position="585"/>
        <end position="742"/>
    </location>
</feature>
<evidence type="ECO:0000256" key="1">
    <source>
        <dbReference type="SAM" id="MobiDB-lite"/>
    </source>
</evidence>
<accession>A0A9P0FB14</accession>
<feature type="compositionally biased region" description="Basic residues" evidence="1">
    <location>
        <begin position="1515"/>
        <end position="1528"/>
    </location>
</feature>
<feature type="compositionally biased region" description="Polar residues" evidence="1">
    <location>
        <begin position="359"/>
        <end position="370"/>
    </location>
</feature>
<feature type="compositionally biased region" description="Basic residues" evidence="1">
    <location>
        <begin position="2272"/>
        <end position="2282"/>
    </location>
</feature>
<feature type="region of interest" description="Disordered" evidence="1">
    <location>
        <begin position="2134"/>
        <end position="2248"/>
    </location>
</feature>
<feature type="compositionally biased region" description="Basic and acidic residues" evidence="1">
    <location>
        <begin position="2167"/>
        <end position="2192"/>
    </location>
</feature>
<name>A0A9P0FB14_BRAAE</name>
<feature type="compositionally biased region" description="Basic and acidic residues" evidence="1">
    <location>
        <begin position="489"/>
        <end position="537"/>
    </location>
</feature>
<feature type="compositionally biased region" description="Low complexity" evidence="1">
    <location>
        <begin position="687"/>
        <end position="699"/>
    </location>
</feature>
<feature type="compositionally biased region" description="Basic and acidic residues" evidence="1">
    <location>
        <begin position="621"/>
        <end position="630"/>
    </location>
</feature>
<keyword evidence="4" id="KW-1185">Reference proteome</keyword>
<feature type="compositionally biased region" description="Basic residues" evidence="1">
    <location>
        <begin position="907"/>
        <end position="918"/>
    </location>
</feature>
<feature type="region of interest" description="Disordered" evidence="1">
    <location>
        <begin position="1128"/>
        <end position="1149"/>
    </location>
</feature>
<evidence type="ECO:0000313" key="4">
    <source>
        <dbReference type="Proteomes" id="UP001154078"/>
    </source>
</evidence>
<feature type="compositionally biased region" description="Acidic residues" evidence="1">
    <location>
        <begin position="863"/>
        <end position="877"/>
    </location>
</feature>
<feature type="region of interest" description="Disordered" evidence="1">
    <location>
        <begin position="1310"/>
        <end position="1373"/>
    </location>
</feature>
<feature type="compositionally biased region" description="Basic and acidic residues" evidence="1">
    <location>
        <begin position="142"/>
        <end position="154"/>
    </location>
</feature>
<feature type="compositionally biased region" description="Basic residues" evidence="1">
    <location>
        <begin position="442"/>
        <end position="451"/>
    </location>
</feature>
<feature type="compositionally biased region" description="Basic and acidic residues" evidence="1">
    <location>
        <begin position="1529"/>
        <end position="1541"/>
    </location>
</feature>
<feature type="region of interest" description="Disordered" evidence="1">
    <location>
        <begin position="1675"/>
        <end position="1717"/>
    </location>
</feature>
<feature type="region of interest" description="Disordered" evidence="1">
    <location>
        <begin position="854"/>
        <end position="1014"/>
    </location>
</feature>
<feature type="region of interest" description="Disordered" evidence="1">
    <location>
        <begin position="298"/>
        <end position="342"/>
    </location>
</feature>
<evidence type="ECO:0000313" key="3">
    <source>
        <dbReference type="EMBL" id="CAH0546558.1"/>
    </source>
</evidence>
<feature type="region of interest" description="Disordered" evidence="1">
    <location>
        <begin position="1614"/>
        <end position="1635"/>
    </location>
</feature>
<feature type="region of interest" description="Disordered" evidence="1">
    <location>
        <begin position="199"/>
        <end position="223"/>
    </location>
</feature>
<feature type="compositionally biased region" description="Low complexity" evidence="1">
    <location>
        <begin position="1132"/>
        <end position="1142"/>
    </location>
</feature>
<feature type="region of interest" description="Disordered" evidence="1">
    <location>
        <begin position="2264"/>
        <end position="2306"/>
    </location>
</feature>
<feature type="region of interest" description="Disordered" evidence="1">
    <location>
        <begin position="781"/>
        <end position="801"/>
    </location>
</feature>
<reference evidence="3" key="1">
    <citation type="submission" date="2021-12" db="EMBL/GenBank/DDBJ databases">
        <authorList>
            <person name="King R."/>
        </authorList>
    </citation>
    <scope>NUCLEOTIDE SEQUENCE</scope>
</reference>
<feature type="region of interest" description="Disordered" evidence="1">
    <location>
        <begin position="359"/>
        <end position="537"/>
    </location>
</feature>
<feature type="compositionally biased region" description="Low complexity" evidence="1">
    <location>
        <begin position="1693"/>
        <end position="1703"/>
    </location>
</feature>
<feature type="compositionally biased region" description="Basic and acidic residues" evidence="1">
    <location>
        <begin position="586"/>
        <end position="596"/>
    </location>
</feature>
<organism evidence="3 4">
    <name type="scientific">Brassicogethes aeneus</name>
    <name type="common">Rape pollen beetle</name>
    <name type="synonym">Meligethes aeneus</name>
    <dbReference type="NCBI Taxonomy" id="1431903"/>
    <lineage>
        <taxon>Eukaryota</taxon>
        <taxon>Metazoa</taxon>
        <taxon>Ecdysozoa</taxon>
        <taxon>Arthropoda</taxon>
        <taxon>Hexapoda</taxon>
        <taxon>Insecta</taxon>
        <taxon>Pterygota</taxon>
        <taxon>Neoptera</taxon>
        <taxon>Endopterygota</taxon>
        <taxon>Coleoptera</taxon>
        <taxon>Polyphaga</taxon>
        <taxon>Cucujiformia</taxon>
        <taxon>Nitidulidae</taxon>
        <taxon>Meligethinae</taxon>
        <taxon>Brassicogethes</taxon>
    </lineage>
</organism>
<protein>
    <submittedName>
        <fullName evidence="3">Uncharacterized protein</fullName>
    </submittedName>
</protein>
<feature type="region of interest" description="Disordered" evidence="1">
    <location>
        <begin position="135"/>
        <end position="177"/>
    </location>
</feature>
<feature type="region of interest" description="Disordered" evidence="1">
    <location>
        <begin position="1054"/>
        <end position="1089"/>
    </location>
</feature>
<feature type="compositionally biased region" description="Basic and acidic residues" evidence="1">
    <location>
        <begin position="311"/>
        <end position="342"/>
    </location>
</feature>
<feature type="compositionally biased region" description="Basic and acidic residues" evidence="1">
    <location>
        <begin position="1424"/>
        <end position="1433"/>
    </location>
</feature>
<dbReference type="EMBL" id="OV121132">
    <property type="protein sequence ID" value="CAH0546558.1"/>
    <property type="molecule type" value="Genomic_DNA"/>
</dbReference>